<dbReference type="EMBL" id="CP000554">
    <property type="protein sequence ID" value="ABM77679.1"/>
    <property type="molecule type" value="Genomic_DNA"/>
</dbReference>
<evidence type="ECO:0000313" key="2">
    <source>
        <dbReference type="EMBL" id="ABM77679.1"/>
    </source>
</evidence>
<dbReference type="STRING" id="59922.P9303_09281"/>
<gene>
    <name evidence="2" type="ordered locus">P9303_09281</name>
</gene>
<evidence type="ECO:0000256" key="1">
    <source>
        <dbReference type="SAM" id="MobiDB-lite"/>
    </source>
</evidence>
<dbReference type="KEGG" id="pmf:P9303_09281"/>
<protein>
    <submittedName>
        <fullName evidence="2">Uncharacterized protein</fullName>
    </submittedName>
</protein>
<accession>A2C869</accession>
<evidence type="ECO:0000313" key="3">
    <source>
        <dbReference type="Proteomes" id="UP000002274"/>
    </source>
</evidence>
<dbReference type="HOGENOM" id="CLU_2846311_0_0_3"/>
<feature type="region of interest" description="Disordered" evidence="1">
    <location>
        <begin position="31"/>
        <end position="65"/>
    </location>
</feature>
<dbReference type="BioCyc" id="PMAR59922:G1G80-839-MONOMER"/>
<name>A2C869_PROM3</name>
<organism evidence="2 3">
    <name type="scientific">Prochlorococcus marinus (strain MIT 9303)</name>
    <dbReference type="NCBI Taxonomy" id="59922"/>
    <lineage>
        <taxon>Bacteria</taxon>
        <taxon>Bacillati</taxon>
        <taxon>Cyanobacteriota</taxon>
        <taxon>Cyanophyceae</taxon>
        <taxon>Synechococcales</taxon>
        <taxon>Prochlorococcaceae</taxon>
        <taxon>Prochlorococcus</taxon>
    </lineage>
</organism>
<dbReference type="Proteomes" id="UP000002274">
    <property type="component" value="Chromosome"/>
</dbReference>
<reference evidence="2 3" key="1">
    <citation type="journal article" date="2007" name="PLoS Genet.">
        <title>Patterns and implications of gene gain and loss in the evolution of Prochlorococcus.</title>
        <authorList>
            <person name="Kettler G.C."/>
            <person name="Martiny A.C."/>
            <person name="Huang K."/>
            <person name="Zucker J."/>
            <person name="Coleman M.L."/>
            <person name="Rodrigue S."/>
            <person name="Chen F."/>
            <person name="Lapidus A."/>
            <person name="Ferriera S."/>
            <person name="Johnson J."/>
            <person name="Steglich C."/>
            <person name="Church G.M."/>
            <person name="Richardson P."/>
            <person name="Chisholm S.W."/>
        </authorList>
    </citation>
    <scope>NUCLEOTIDE SEQUENCE [LARGE SCALE GENOMIC DNA]</scope>
    <source>
        <strain evidence="2 3">MIT 9303</strain>
    </source>
</reference>
<sequence>MGWIEWVMASPLGCKQAITLLFSTLETELESAEEVSSDEAANNGAAAEKSSQGDVLVDPRAQSNS</sequence>
<dbReference type="AlphaFoldDB" id="A2C869"/>
<proteinExistence type="predicted"/>